<dbReference type="RefSeq" id="WP_054707384.1">
    <property type="nucleotide sequence ID" value="NZ_CP014912.1"/>
</dbReference>
<dbReference type="Pfam" id="PF00582">
    <property type="entry name" value="Usp"/>
    <property type="match status" value="1"/>
</dbReference>
<sequence>MSEQGNYVVVAMENTKNANRIFNYALDLAAERHKSVYGIYVIDTVQTLPYDEDQWETWIETQEALGAFNMQRHSEMAAEADLRFIWSVMYGDPVLKIARFANLDNVCHLVMGAYGERHLATDLLGHKVPDILSHVRENVTLVH</sequence>
<dbReference type="KEGG" id="lpd:AYR62_11940"/>
<gene>
    <name evidence="2" type="ORF">AYR63_06190</name>
</gene>
<dbReference type="EMBL" id="CP014924">
    <property type="protein sequence ID" value="ANZ66762.1"/>
    <property type="molecule type" value="Genomic_DNA"/>
</dbReference>
<feature type="domain" description="UspA" evidence="1">
    <location>
        <begin position="8"/>
        <end position="143"/>
    </location>
</feature>
<dbReference type="Proteomes" id="UP000093267">
    <property type="component" value="Chromosome"/>
</dbReference>
<evidence type="ECO:0000259" key="1">
    <source>
        <dbReference type="Pfam" id="PF00582"/>
    </source>
</evidence>
<dbReference type="OrthoDB" id="2308468at2"/>
<keyword evidence="3" id="KW-1185">Reference proteome</keyword>
<accession>A0A1B2IXJ5</accession>
<dbReference type="SUPFAM" id="SSF52402">
    <property type="entry name" value="Adenine nucleotide alpha hydrolases-like"/>
    <property type="match status" value="1"/>
</dbReference>
<name>A0A1B2IXJ5_9LACO</name>
<dbReference type="InterPro" id="IPR006016">
    <property type="entry name" value="UspA"/>
</dbReference>
<reference evidence="2 3" key="1">
    <citation type="submission" date="2016-03" db="EMBL/GenBank/DDBJ databases">
        <title>Pediococcus and Lactobacillus from brewery environment - whole genome sequencing and assembly.</title>
        <authorList>
            <person name="Behr J."/>
            <person name="Geissler A.J."/>
            <person name="Vogel R.F."/>
        </authorList>
    </citation>
    <scope>NUCLEOTIDE SEQUENCE [LARGE SCALE GENOMIC DNA]</scope>
    <source>
        <strain evidence="2 3">TMW 1.1995</strain>
    </source>
</reference>
<dbReference type="Gene3D" id="3.40.50.620">
    <property type="entry name" value="HUPs"/>
    <property type="match status" value="1"/>
</dbReference>
<proteinExistence type="predicted"/>
<dbReference type="InterPro" id="IPR014729">
    <property type="entry name" value="Rossmann-like_a/b/a_fold"/>
</dbReference>
<evidence type="ECO:0000313" key="3">
    <source>
        <dbReference type="Proteomes" id="UP000093267"/>
    </source>
</evidence>
<organism evidence="2 3">
    <name type="scientific">Secundilactobacillus paracollinoides</name>
    <dbReference type="NCBI Taxonomy" id="240427"/>
    <lineage>
        <taxon>Bacteria</taxon>
        <taxon>Bacillati</taxon>
        <taxon>Bacillota</taxon>
        <taxon>Bacilli</taxon>
        <taxon>Lactobacillales</taxon>
        <taxon>Lactobacillaceae</taxon>
        <taxon>Secundilactobacillus</taxon>
    </lineage>
</organism>
<dbReference type="AlphaFoldDB" id="A0A1B2IXJ5"/>
<protein>
    <recommendedName>
        <fullName evidence="1">UspA domain-containing protein</fullName>
    </recommendedName>
</protein>
<dbReference type="CDD" id="cd00293">
    <property type="entry name" value="USP-like"/>
    <property type="match status" value="1"/>
</dbReference>
<dbReference type="STRING" id="240427.AYR62_11940"/>
<evidence type="ECO:0000313" key="2">
    <source>
        <dbReference type="EMBL" id="ANZ66762.1"/>
    </source>
</evidence>